<evidence type="ECO:0000256" key="1">
    <source>
        <dbReference type="ARBA" id="ARBA00006484"/>
    </source>
</evidence>
<evidence type="ECO:0000259" key="2">
    <source>
        <dbReference type="SMART" id="SM00822"/>
    </source>
</evidence>
<comment type="caution">
    <text evidence="3">The sequence shown here is derived from an EMBL/GenBank/DDBJ whole genome shotgun (WGS) entry which is preliminary data.</text>
</comment>
<dbReference type="Gene3D" id="3.40.50.720">
    <property type="entry name" value="NAD(P)-binding Rossmann-like Domain"/>
    <property type="match status" value="1"/>
</dbReference>
<dbReference type="FunFam" id="3.40.50.720:FF:000084">
    <property type="entry name" value="Short-chain dehydrogenase reductase"/>
    <property type="match status" value="1"/>
</dbReference>
<dbReference type="PRINTS" id="PR00080">
    <property type="entry name" value="SDRFAMILY"/>
</dbReference>
<dbReference type="InterPro" id="IPR050259">
    <property type="entry name" value="SDR"/>
</dbReference>
<protein>
    <submittedName>
        <fullName evidence="3">3-hydroxybutyrate dehydrogenase</fullName>
        <ecNumber evidence="3">1.1.1.30</ecNumber>
    </submittedName>
</protein>
<evidence type="ECO:0000313" key="3">
    <source>
        <dbReference type="EMBL" id="EFF76885.1"/>
    </source>
</evidence>
<name>D4X8L7_9BURK</name>
<dbReference type="Proteomes" id="UP000004510">
    <property type="component" value="Unassembled WGS sequence"/>
</dbReference>
<dbReference type="InterPro" id="IPR057326">
    <property type="entry name" value="KR_dom"/>
</dbReference>
<dbReference type="PANTHER" id="PTHR42879:SF2">
    <property type="entry name" value="3-OXOACYL-[ACYL-CARRIER-PROTEIN] REDUCTASE FABG"/>
    <property type="match status" value="1"/>
</dbReference>
<dbReference type="PROSITE" id="PS00061">
    <property type="entry name" value="ADH_SHORT"/>
    <property type="match status" value="1"/>
</dbReference>
<dbReference type="InterPro" id="IPR020904">
    <property type="entry name" value="Sc_DH/Rdtase_CS"/>
</dbReference>
<keyword evidence="3" id="KW-0560">Oxidoreductase</keyword>
<proteinExistence type="inferred from homology"/>
<dbReference type="GO" id="GO:0032787">
    <property type="term" value="P:monocarboxylic acid metabolic process"/>
    <property type="evidence" value="ECO:0007669"/>
    <property type="project" value="UniProtKB-ARBA"/>
</dbReference>
<evidence type="ECO:0000313" key="4">
    <source>
        <dbReference type="Proteomes" id="UP000004510"/>
    </source>
</evidence>
<dbReference type="SMART" id="SM00822">
    <property type="entry name" value="PKS_KR"/>
    <property type="match status" value="1"/>
</dbReference>
<dbReference type="InterPro" id="IPR036291">
    <property type="entry name" value="NAD(P)-bd_dom_sf"/>
</dbReference>
<gene>
    <name evidence="3" type="primary">bdh2</name>
    <name evidence="3" type="ORF">HMPREF0004_1814</name>
</gene>
<feature type="domain" description="Ketoreductase" evidence="2">
    <location>
        <begin position="7"/>
        <end position="192"/>
    </location>
</feature>
<dbReference type="NCBIfam" id="TIGR01963">
    <property type="entry name" value="PHB_DH"/>
    <property type="match status" value="1"/>
</dbReference>
<dbReference type="NCBIfam" id="NF009093">
    <property type="entry name" value="PRK12429.1"/>
    <property type="match status" value="1"/>
</dbReference>
<dbReference type="EMBL" id="ADMS01000043">
    <property type="protein sequence ID" value="EFF76885.1"/>
    <property type="molecule type" value="Genomic_DNA"/>
</dbReference>
<dbReference type="CDD" id="cd08940">
    <property type="entry name" value="HBDH_SDR_c"/>
    <property type="match status" value="1"/>
</dbReference>
<comment type="similarity">
    <text evidence="1">Belongs to the short-chain dehydrogenases/reductases (SDR) family.</text>
</comment>
<dbReference type="GO" id="GO:0003858">
    <property type="term" value="F:3-hydroxybutyrate dehydrogenase activity"/>
    <property type="evidence" value="ECO:0007669"/>
    <property type="project" value="UniProtKB-EC"/>
</dbReference>
<dbReference type="EC" id="1.1.1.30" evidence="3"/>
<dbReference type="eggNOG" id="COG1028">
    <property type="taxonomic scope" value="Bacteria"/>
</dbReference>
<dbReference type="PANTHER" id="PTHR42879">
    <property type="entry name" value="3-OXOACYL-(ACYL-CARRIER-PROTEIN) REDUCTASE"/>
    <property type="match status" value="1"/>
</dbReference>
<dbReference type="AlphaFoldDB" id="D4X8L7"/>
<reference evidence="4" key="1">
    <citation type="submission" date="2010-03" db="EMBL/GenBank/DDBJ databases">
        <title>Complete sequence of Mobiluncus curtisii ATCC 43063.</title>
        <authorList>
            <person name="Muzny D."/>
            <person name="Qin X."/>
            <person name="Deng J."/>
            <person name="Jiang H."/>
            <person name="Liu Y."/>
            <person name="Qu J."/>
            <person name="Song X.-Z."/>
            <person name="Zhang L."/>
            <person name="Thornton R."/>
            <person name="Coyle M."/>
            <person name="Francisco L."/>
            <person name="Jackson L."/>
            <person name="Javaid M."/>
            <person name="Korchina V."/>
            <person name="Kovar C."/>
            <person name="Mata R."/>
            <person name="Mathew T."/>
            <person name="Ngo R."/>
            <person name="Nguyen L."/>
            <person name="Nguyen N."/>
            <person name="Okwuonu G."/>
            <person name="Ongeri F."/>
            <person name="Pham C."/>
            <person name="Simmons D."/>
            <person name="Wilczek-Boney K."/>
            <person name="Hale W."/>
            <person name="Jakkamsetti A."/>
            <person name="Pham P."/>
            <person name="Ruth R."/>
            <person name="San Lucas F."/>
            <person name="Warren J."/>
            <person name="Zhang J."/>
            <person name="Zhao Z."/>
            <person name="Zhou C."/>
            <person name="Zhu D."/>
            <person name="Lee S."/>
            <person name="Bess C."/>
            <person name="Blankenburg K."/>
            <person name="Forbes L."/>
            <person name="Fu Q."/>
            <person name="Gubbala S."/>
            <person name="Hirani K."/>
            <person name="Jayaseelan J.C."/>
            <person name="Lara F."/>
            <person name="Munidasa M."/>
            <person name="Palculict T."/>
            <person name="Patil S."/>
            <person name="Pu L.-L."/>
            <person name="Saada N."/>
            <person name="Tang L."/>
            <person name="Weissenberger G."/>
            <person name="Zhu Y."/>
            <person name="Hemphill L."/>
            <person name="Shang Y."/>
            <person name="Youmans B."/>
            <person name="Ayvaz T."/>
            <person name="Ross M."/>
            <person name="Santibanez J."/>
            <person name="Aqrawi P."/>
            <person name="Gross S."/>
            <person name="Joshi V."/>
            <person name="Fowler G."/>
            <person name="Nazareth L."/>
            <person name="Reid J."/>
            <person name="Worley K."/>
            <person name="Petrosino J."/>
            <person name="Highlander S."/>
            <person name="Gibbs R."/>
            <person name="Gibbs R."/>
        </authorList>
    </citation>
    <scope>NUCLEOTIDE SEQUENCE [LARGE SCALE GENOMIC DNA]</scope>
    <source>
        <strain evidence="4">ATCC 43553</strain>
    </source>
</reference>
<dbReference type="SUPFAM" id="SSF51735">
    <property type="entry name" value="NAD(P)-binding Rossmann-fold domains"/>
    <property type="match status" value="1"/>
</dbReference>
<dbReference type="PRINTS" id="PR00081">
    <property type="entry name" value="GDHRDH"/>
</dbReference>
<sequence>MLMLKGKVALVTGSTSGIGLGIATAFAQQGADIVLNGFGDAAEIEKVRAGLADKHGVKVVYDGADLSKGEAVRALVDNTVRQLGRIDILVNNAGIQHTALIEDFPVEKWDAILALNLSAVFHGTAAALPHMKKQGFGRIINIASAHGLVGSANKSAYVAAKHGVVGFTKVTALETAGQGITANSICPGWVRTALVEKQITALAEKNGVDQEAAARELLGEKQPSLQFVTPEQLGGTAVFLASDAAAQITGTSVSVDGGWTAR</sequence>
<dbReference type="InterPro" id="IPR011294">
    <property type="entry name" value="3-OHbutyrate_DH"/>
</dbReference>
<dbReference type="InterPro" id="IPR002347">
    <property type="entry name" value="SDR_fam"/>
</dbReference>
<dbReference type="HOGENOM" id="CLU_010194_1_0_4"/>
<organism evidence="3 4">
    <name type="scientific">Achromobacter piechaudii ATCC 43553</name>
    <dbReference type="NCBI Taxonomy" id="742159"/>
    <lineage>
        <taxon>Bacteria</taxon>
        <taxon>Pseudomonadati</taxon>
        <taxon>Pseudomonadota</taxon>
        <taxon>Betaproteobacteria</taxon>
        <taxon>Burkholderiales</taxon>
        <taxon>Alcaligenaceae</taxon>
        <taxon>Achromobacter</taxon>
    </lineage>
</organism>
<dbReference type="PATRIC" id="fig|742159.3.peg.2731"/>
<accession>D4X8L7</accession>
<dbReference type="Pfam" id="PF13561">
    <property type="entry name" value="adh_short_C2"/>
    <property type="match status" value="1"/>
</dbReference>